<evidence type="ECO:0008006" key="3">
    <source>
        <dbReference type="Google" id="ProtNLM"/>
    </source>
</evidence>
<comment type="caution">
    <text evidence="1">The sequence shown here is derived from an EMBL/GenBank/DDBJ whole genome shotgun (WGS) entry which is preliminary data.</text>
</comment>
<dbReference type="EMBL" id="WIXP02000001">
    <property type="protein sequence ID" value="KAF6216770.1"/>
    <property type="molecule type" value="Genomic_DNA"/>
</dbReference>
<reference evidence="1" key="1">
    <citation type="journal article" date="2021" name="Mol. Ecol. Resour.">
        <title>Apolygus lucorum genome provides insights into omnivorousness and mesophyll feeding.</title>
        <authorList>
            <person name="Liu Y."/>
            <person name="Liu H."/>
            <person name="Wang H."/>
            <person name="Huang T."/>
            <person name="Liu B."/>
            <person name="Yang B."/>
            <person name="Yin L."/>
            <person name="Li B."/>
            <person name="Zhang Y."/>
            <person name="Zhang S."/>
            <person name="Jiang F."/>
            <person name="Zhang X."/>
            <person name="Ren Y."/>
            <person name="Wang B."/>
            <person name="Wang S."/>
            <person name="Lu Y."/>
            <person name="Wu K."/>
            <person name="Fan W."/>
            <person name="Wang G."/>
        </authorList>
    </citation>
    <scope>NUCLEOTIDE SEQUENCE</scope>
    <source>
        <strain evidence="1">12Hb</strain>
    </source>
</reference>
<organism evidence="1 2">
    <name type="scientific">Apolygus lucorum</name>
    <name type="common">Small green plant bug</name>
    <name type="synonym">Lygocoris lucorum</name>
    <dbReference type="NCBI Taxonomy" id="248454"/>
    <lineage>
        <taxon>Eukaryota</taxon>
        <taxon>Metazoa</taxon>
        <taxon>Ecdysozoa</taxon>
        <taxon>Arthropoda</taxon>
        <taxon>Hexapoda</taxon>
        <taxon>Insecta</taxon>
        <taxon>Pterygota</taxon>
        <taxon>Neoptera</taxon>
        <taxon>Paraneoptera</taxon>
        <taxon>Hemiptera</taxon>
        <taxon>Heteroptera</taxon>
        <taxon>Panheteroptera</taxon>
        <taxon>Cimicomorpha</taxon>
        <taxon>Miridae</taxon>
        <taxon>Mirini</taxon>
        <taxon>Apolygus</taxon>
    </lineage>
</organism>
<protein>
    <recommendedName>
        <fullName evidence="3">Retrotransposon gag domain-containing protein</fullName>
    </recommendedName>
</protein>
<dbReference type="Proteomes" id="UP000466442">
    <property type="component" value="Linkage Group LG1"/>
</dbReference>
<evidence type="ECO:0000313" key="1">
    <source>
        <dbReference type="EMBL" id="KAF6216770.1"/>
    </source>
</evidence>
<dbReference type="OrthoDB" id="7488542at2759"/>
<proteinExistence type="predicted"/>
<accession>A0A6A4K128</accession>
<keyword evidence="2" id="KW-1185">Reference proteome</keyword>
<evidence type="ECO:0000313" key="2">
    <source>
        <dbReference type="Proteomes" id="UP000466442"/>
    </source>
</evidence>
<dbReference type="AlphaFoldDB" id="A0A6A4K128"/>
<gene>
    <name evidence="1" type="ORF">GE061_001119</name>
</gene>
<name>A0A6A4K128_APOLU</name>
<sequence>MATGTPTTVQQHFLAMMPTQLQQLIDSMRGPAQRPKATPDRTDYSGIPEFSGEPELLNQFFERCQEIIDHFFDEEDEDCFANKVILNNIRAKIKGKAATGIFNAPLNTWDVIKKALVANYDDKRDEEHLILEFGKLRQHTNENPSEFHTRVYNKLLMLLITKLKNSHEQFTVTTLKLIEKVALRAFSMGLHEDIGRLLITKGPADLNDAIKILTNEYQFPNLRKKYLEKQKAPFPQKTLSQNYLKVHPPIFETIL</sequence>